<dbReference type="PROSITE" id="PS51011">
    <property type="entry name" value="ARID"/>
    <property type="match status" value="1"/>
</dbReference>
<evidence type="ECO:0000256" key="11">
    <source>
        <dbReference type="PROSITE-ProRule" id="PRU00146"/>
    </source>
</evidence>
<keyword evidence="8" id="KW-0560">Oxidoreductase</keyword>
<dbReference type="GO" id="GO:0006355">
    <property type="term" value="P:regulation of DNA-templated transcription"/>
    <property type="evidence" value="ECO:0007669"/>
    <property type="project" value="TreeGrafter"/>
</dbReference>
<evidence type="ECO:0000256" key="7">
    <source>
        <dbReference type="ARBA" id="ARBA00022833"/>
    </source>
</evidence>
<feature type="domain" description="JmjN" evidence="15">
    <location>
        <begin position="79"/>
        <end position="120"/>
    </location>
</feature>
<dbReference type="InterPro" id="IPR003347">
    <property type="entry name" value="JmjC_dom"/>
</dbReference>
<evidence type="ECO:0000313" key="17">
    <source>
        <dbReference type="EMBL" id="CAG7729971.1"/>
    </source>
</evidence>
<evidence type="ECO:0000256" key="8">
    <source>
        <dbReference type="ARBA" id="ARBA00023002"/>
    </source>
</evidence>
<evidence type="ECO:0000256" key="6">
    <source>
        <dbReference type="ARBA" id="ARBA00022771"/>
    </source>
</evidence>
<dbReference type="GO" id="GO:0003677">
    <property type="term" value="F:DNA binding"/>
    <property type="evidence" value="ECO:0007669"/>
    <property type="project" value="InterPro"/>
</dbReference>
<feature type="compositionally biased region" description="Basic residues" evidence="12">
    <location>
        <begin position="1489"/>
        <end position="1501"/>
    </location>
</feature>
<dbReference type="InterPro" id="IPR001606">
    <property type="entry name" value="ARID_dom"/>
</dbReference>
<dbReference type="CDD" id="cd15610">
    <property type="entry name" value="PHD3_KDM5A_like"/>
    <property type="match status" value="1"/>
</dbReference>
<dbReference type="CDD" id="cd15605">
    <property type="entry name" value="PHD1_Lid_like"/>
    <property type="match status" value="1"/>
</dbReference>
<dbReference type="GO" id="GO:0005634">
    <property type="term" value="C:nucleus"/>
    <property type="evidence" value="ECO:0007669"/>
    <property type="project" value="TreeGrafter"/>
</dbReference>
<evidence type="ECO:0000259" key="15">
    <source>
        <dbReference type="PROSITE" id="PS51183"/>
    </source>
</evidence>
<proteinExistence type="inferred from homology"/>
<dbReference type="InterPro" id="IPR003349">
    <property type="entry name" value="JmjN"/>
</dbReference>
<dbReference type="InterPro" id="IPR019786">
    <property type="entry name" value="Zinc_finger_PHD-type_CS"/>
</dbReference>
<dbReference type="InterPro" id="IPR001965">
    <property type="entry name" value="Znf_PHD"/>
</dbReference>
<feature type="domain" description="PHD-type" evidence="13">
    <location>
        <begin position="340"/>
        <end position="390"/>
    </location>
</feature>
<dbReference type="SMART" id="SM00501">
    <property type="entry name" value="BRIGHT"/>
    <property type="match status" value="1"/>
</dbReference>
<keyword evidence="4" id="KW-0479">Metal-binding</keyword>
<evidence type="ECO:0000259" key="16">
    <source>
        <dbReference type="PROSITE" id="PS51184"/>
    </source>
</evidence>
<evidence type="ECO:0000256" key="4">
    <source>
        <dbReference type="ARBA" id="ARBA00022723"/>
    </source>
</evidence>
<feature type="compositionally biased region" description="Polar residues" evidence="12">
    <location>
        <begin position="1502"/>
        <end position="1516"/>
    </location>
</feature>
<dbReference type="Pfam" id="PF02928">
    <property type="entry name" value="zf-C5HC2"/>
    <property type="match status" value="1"/>
</dbReference>
<dbReference type="Pfam" id="PF02373">
    <property type="entry name" value="JmjC"/>
    <property type="match status" value="1"/>
</dbReference>
<comment type="catalytic activity">
    <reaction evidence="10">
        <text>N(6),N(6),N(6)-trimethyl-L-lysyl(4)-[histone H3] + 3 2-oxoglutarate + 3 O2 = L-lysyl(4)-[histone H3] + 3 formaldehyde + 3 succinate + 3 CO2</text>
        <dbReference type="Rhea" id="RHEA:60208"/>
        <dbReference type="Rhea" id="RHEA-COMP:15537"/>
        <dbReference type="Rhea" id="RHEA-COMP:15547"/>
        <dbReference type="ChEBI" id="CHEBI:15379"/>
        <dbReference type="ChEBI" id="CHEBI:16526"/>
        <dbReference type="ChEBI" id="CHEBI:16810"/>
        <dbReference type="ChEBI" id="CHEBI:16842"/>
        <dbReference type="ChEBI" id="CHEBI:29969"/>
        <dbReference type="ChEBI" id="CHEBI:30031"/>
        <dbReference type="ChEBI" id="CHEBI:61961"/>
        <dbReference type="EC" id="1.14.11.67"/>
    </reaction>
</comment>
<dbReference type="SMART" id="SM00558">
    <property type="entry name" value="JmjC"/>
    <property type="match status" value="1"/>
</dbReference>
<dbReference type="InterPro" id="IPR048615">
    <property type="entry name" value="KDM5_C-hel"/>
</dbReference>
<dbReference type="SMART" id="SM00249">
    <property type="entry name" value="PHD"/>
    <property type="match status" value="3"/>
</dbReference>
<dbReference type="PROSITE" id="PS51183">
    <property type="entry name" value="JMJN"/>
    <property type="match status" value="1"/>
</dbReference>
<gene>
    <name evidence="17" type="ORF">AFUS01_LOCUS18653</name>
</gene>
<name>A0A8J2KR78_9HEXA</name>
<evidence type="ECO:0000256" key="9">
    <source>
        <dbReference type="ARBA" id="ARBA00023004"/>
    </source>
</evidence>
<keyword evidence="18" id="KW-1185">Reference proteome</keyword>
<evidence type="ECO:0000259" key="14">
    <source>
        <dbReference type="PROSITE" id="PS51011"/>
    </source>
</evidence>
<comment type="caution">
    <text evidence="17">The sequence shown here is derived from an EMBL/GenBank/DDBJ whole genome shotgun (WGS) entry which is preliminary data.</text>
</comment>
<dbReference type="PROSITE" id="PS01359">
    <property type="entry name" value="ZF_PHD_1"/>
    <property type="match status" value="2"/>
</dbReference>
<dbReference type="PROSITE" id="PS50016">
    <property type="entry name" value="ZF_PHD_2"/>
    <property type="match status" value="1"/>
</dbReference>
<feature type="compositionally biased region" description="Polar residues" evidence="12">
    <location>
        <begin position="1357"/>
        <end position="1383"/>
    </location>
</feature>
<keyword evidence="7" id="KW-0862">Zinc</keyword>
<dbReference type="PROSITE" id="PS51184">
    <property type="entry name" value="JMJC"/>
    <property type="match status" value="1"/>
</dbReference>
<accession>A0A8J2KR78</accession>
<feature type="region of interest" description="Disordered" evidence="12">
    <location>
        <begin position="1352"/>
        <end position="1393"/>
    </location>
</feature>
<dbReference type="Pfam" id="PF21323">
    <property type="entry name" value="KDM5_C-hel"/>
    <property type="match status" value="1"/>
</dbReference>
<evidence type="ECO:0000256" key="10">
    <source>
        <dbReference type="ARBA" id="ARBA00048734"/>
    </source>
</evidence>
<feature type="region of interest" description="Disordered" evidence="12">
    <location>
        <begin position="239"/>
        <end position="297"/>
    </location>
</feature>
<dbReference type="EC" id="1.14.11.67" evidence="3"/>
<dbReference type="Proteomes" id="UP000708208">
    <property type="component" value="Unassembled WGS sequence"/>
</dbReference>
<dbReference type="InterPro" id="IPR019787">
    <property type="entry name" value="Znf_PHD-finger"/>
</dbReference>
<evidence type="ECO:0000256" key="5">
    <source>
        <dbReference type="ARBA" id="ARBA00022737"/>
    </source>
</evidence>
<dbReference type="FunFam" id="1.10.150.60:FF:000016">
    <property type="entry name" value="Putative Lysine-specific demethylase 5B"/>
    <property type="match status" value="1"/>
</dbReference>
<dbReference type="EMBL" id="CAJVCH010187130">
    <property type="protein sequence ID" value="CAG7729971.1"/>
    <property type="molecule type" value="Genomic_DNA"/>
</dbReference>
<evidence type="ECO:0000256" key="3">
    <source>
        <dbReference type="ARBA" id="ARBA00012902"/>
    </source>
</evidence>
<dbReference type="Pfam" id="PF01388">
    <property type="entry name" value="ARID"/>
    <property type="match status" value="1"/>
</dbReference>
<keyword evidence="5" id="KW-0677">Repeat</keyword>
<dbReference type="FunFam" id="2.60.120.650:FF:000028">
    <property type="entry name" value="Lysine-specific demethylase lid"/>
    <property type="match status" value="1"/>
</dbReference>
<feature type="domain" description="ARID" evidence="14">
    <location>
        <begin position="144"/>
        <end position="234"/>
    </location>
</feature>
<feature type="compositionally biased region" description="Polar residues" evidence="12">
    <location>
        <begin position="244"/>
        <end position="265"/>
    </location>
</feature>
<organism evidence="17 18">
    <name type="scientific">Allacma fusca</name>
    <dbReference type="NCBI Taxonomy" id="39272"/>
    <lineage>
        <taxon>Eukaryota</taxon>
        <taxon>Metazoa</taxon>
        <taxon>Ecdysozoa</taxon>
        <taxon>Arthropoda</taxon>
        <taxon>Hexapoda</taxon>
        <taxon>Collembola</taxon>
        <taxon>Symphypleona</taxon>
        <taxon>Sminthuridae</taxon>
        <taxon>Allacma</taxon>
    </lineage>
</organism>
<dbReference type="OrthoDB" id="1678912at2759"/>
<feature type="domain" description="JmjC" evidence="16">
    <location>
        <begin position="483"/>
        <end position="649"/>
    </location>
</feature>
<evidence type="ECO:0000313" key="18">
    <source>
        <dbReference type="Proteomes" id="UP000708208"/>
    </source>
</evidence>
<sequence length="1602" mass="182981">MYKAVFSTSGLDISIKSEMESEERLESEILKDFSLNEKPDVINGIGEGIKLEVHPSEPAAPKKNVKSADVFTFIRPLEAPVFCPTVEEFQDPLVYINKIRPIAEKAGICKIRPPNNWQPPFAVDVDNFKFTPRVQRLNELEAKTRIKLNFLDQIAKFWELQGSSLKIPMIDKKALDLYSLHKLVQNEGGKEKLNTDKKWNRIATRIGYHTSKQYGPLLRSYYDKILYPFDVFHKSKDKLKSAPANGNDSPVNSPIKSTPTKNSPSKGRMAGKMRIEEKEDDVNQEVSTGKAGKKRKPSAELRRLLFYGAGPKMEGYNKQVERHSETYGKVQLNANDPLAKYVCQVCRKGDGDDWMLLCDGCDDSYHTYCLSPPLAEVPKGDWRCPQCVAEEVSKPTEAFGFEQAQREYTLQQFGEMADQFKSDYFNMPVHRVPSELVEKEFWRIVSSIDEDVTVEYGADLHTMDHGSGFPTDKSKNILAGDELYIHSSWNLNNLPVLSSSVLGHIHADISGMKVPWMYVGMCFATFCWHNEDHWSYSINYLHWGEPKTWYGVPGSQADKFEDAMKLAAPELFQSQPDLLHQLVTIMNPNILMQSGVSVYRMDQKAGEFIVTFPRAYHAGFNQGYNFAEAVNFAPADWLAIGRECITHYSNLHRYCVFSHDELVCKMSGEPDQLDLVLAMAAYKDMVTMFESEKVLRRDVLEWGIKTAERIPFELLPDDERLCDFCKTTCFLSAITCSCTRDRLVCLRHYDKLCECPPSSHLLKFRFTLDELPVTLQKLHKRTVQYEKWISTLTTALTESDHPKKDSAKLTLEELRKLMQEAEAKKYPKTALWDTANAVFMDAEKCSQVAQSLVAGHIRTRKSESKFKLKIRDLEVFAEQLQTLPVKLEELDMFDNLLESIRRFQEEVADLISQECPNKDDLKICLNRGLTMDVELPEIRELEMVLNRRKWMELVDAADDAEGLWTVDYLDKTIEAGLQLRKDPIVQDRVTQLQNLRTELTNWETCAKKLLSSKPPVHTVMDLDVLVKEARKINIALPSLPALRDVSKKVREWSDKVKKHESSSEYPYLDVLEELVRKGSVFPVRLRQLQIITNQVENARHWLNKCSKVFLKKNTTIHLAQALLPRKELSFIPTKGEKVGWKTDTSGSEIAKLLQISDLADVKKSSILTKAFNEARTKEIELMKALRRENLAKKKNEIAEPLYCICQKRNDDFMVQCDLCCDWFHATCVPLPKIFDLGDEDGITSLAVVCEKISEGMVKYLCPCCCRSRRPKLETILELLESLQELPVKIFEGEVLTLLADRAMKWLDESRKLLSQPVMEDAFYKIEKESSIEPKPGYMKELVDVIGSPVKTPKKLSGCNNDSNQLDPTSPEKNGRSSGESSYNNHKHDENNVPQYAPPVIQLSQEALSELENILIEGNLMEISFEEILKLWKIYQSAQPKNLSIPDLRTIKYRIKKEIEGKESLSLKARKTRNGPSATSGSTNTENSPRKRTSIQGKRKVSTNKSVENNGNGSSPIKKSAKVQEYDEDCAAENCRQPSGKEVNWVQCESECFKWFHLVCVGLKKSEVKKLESYQCKQCTQKRDDENETEILEDDAVTIKQEQ</sequence>
<reference evidence="17" key="1">
    <citation type="submission" date="2021-06" db="EMBL/GenBank/DDBJ databases">
        <authorList>
            <person name="Hodson N. C."/>
            <person name="Mongue J. A."/>
            <person name="Jaron S. K."/>
        </authorList>
    </citation>
    <scope>NUCLEOTIDE SEQUENCE</scope>
</reference>
<comment type="cofactor">
    <cofactor evidence="1">
        <name>Fe(2+)</name>
        <dbReference type="ChEBI" id="CHEBI:29033"/>
    </cofactor>
</comment>
<feature type="region of interest" description="Disordered" evidence="12">
    <location>
        <begin position="1463"/>
        <end position="1519"/>
    </location>
</feature>
<dbReference type="GO" id="GO:0008270">
    <property type="term" value="F:zinc ion binding"/>
    <property type="evidence" value="ECO:0007669"/>
    <property type="project" value="UniProtKB-KW"/>
</dbReference>
<evidence type="ECO:0000256" key="1">
    <source>
        <dbReference type="ARBA" id="ARBA00001954"/>
    </source>
</evidence>
<protein>
    <recommendedName>
        <fullName evidence="3">[histone H3]-trimethyl-L-lysine(4) demethylase</fullName>
        <ecNumber evidence="3">1.14.11.67</ecNumber>
    </recommendedName>
</protein>
<dbReference type="GO" id="GO:0034647">
    <property type="term" value="F:histone H3K4me/H3K4me2/H3K4me3 demethylase activity"/>
    <property type="evidence" value="ECO:0007669"/>
    <property type="project" value="UniProtKB-EC"/>
</dbReference>
<dbReference type="GO" id="GO:0000785">
    <property type="term" value="C:chromatin"/>
    <property type="evidence" value="ECO:0007669"/>
    <property type="project" value="TreeGrafter"/>
</dbReference>
<feature type="compositionally biased region" description="Polar residues" evidence="12">
    <location>
        <begin position="1473"/>
        <end position="1486"/>
    </location>
</feature>
<dbReference type="PANTHER" id="PTHR10694">
    <property type="entry name" value="LYSINE-SPECIFIC DEMETHYLASE"/>
    <property type="match status" value="1"/>
</dbReference>
<keyword evidence="6 11" id="KW-0863">Zinc-finger</keyword>
<dbReference type="InterPro" id="IPR004198">
    <property type="entry name" value="Znf_C5HC2"/>
</dbReference>
<dbReference type="PANTHER" id="PTHR10694:SF33">
    <property type="entry name" value="LYSINE-SPECIFIC DEMETHYLASE 5"/>
    <property type="match status" value="1"/>
</dbReference>
<evidence type="ECO:0000259" key="13">
    <source>
        <dbReference type="PROSITE" id="PS50016"/>
    </source>
</evidence>
<dbReference type="Pfam" id="PF00628">
    <property type="entry name" value="PHD"/>
    <property type="match status" value="1"/>
</dbReference>
<keyword evidence="9" id="KW-0408">Iron</keyword>
<comment type="similarity">
    <text evidence="2">Belongs to the JARID1 histone demethylase family.</text>
</comment>
<dbReference type="InterPro" id="IPR013637">
    <property type="entry name" value="Lys_sp_deMease-like_dom"/>
</dbReference>
<evidence type="ECO:0000256" key="12">
    <source>
        <dbReference type="SAM" id="MobiDB-lite"/>
    </source>
</evidence>
<dbReference type="SMART" id="SM01014">
    <property type="entry name" value="ARID"/>
    <property type="match status" value="1"/>
</dbReference>
<dbReference type="SMART" id="SM00545">
    <property type="entry name" value="JmjN"/>
    <property type="match status" value="1"/>
</dbReference>
<dbReference type="Pfam" id="PF08429">
    <property type="entry name" value="PLU-1"/>
    <property type="match status" value="1"/>
</dbReference>
<dbReference type="Pfam" id="PF02375">
    <property type="entry name" value="JmjN"/>
    <property type="match status" value="1"/>
</dbReference>
<evidence type="ECO:0000256" key="2">
    <source>
        <dbReference type="ARBA" id="ARBA00006801"/>
    </source>
</evidence>